<dbReference type="AlphaFoldDB" id="A0A842I406"/>
<dbReference type="Proteomes" id="UP000555411">
    <property type="component" value="Unassembled WGS sequence"/>
</dbReference>
<comment type="caution">
    <text evidence="1">The sequence shown here is derived from an EMBL/GenBank/DDBJ whole genome shotgun (WGS) entry which is preliminary data.</text>
</comment>
<dbReference type="EMBL" id="JACLQD010000001">
    <property type="protein sequence ID" value="MBC2834255.1"/>
    <property type="molecule type" value="Genomic_DNA"/>
</dbReference>
<protein>
    <submittedName>
        <fullName evidence="1">DUF1127 domain-containing protein</fullName>
    </submittedName>
</protein>
<gene>
    <name evidence="1" type="ORF">H7F16_01970</name>
</gene>
<accession>A0A842I406</accession>
<reference evidence="1 2" key="1">
    <citation type="journal article" date="2017" name="Int. J. Syst. Evol. Microbiol.">
        <title>Gemmobacter straminiformis sp. nov., isolated from an artificial fountain.</title>
        <authorList>
            <person name="Kang J.Y."/>
            <person name="Kim M.J."/>
            <person name="Chun J."/>
            <person name="Son K.P."/>
            <person name="Jahng K.Y."/>
        </authorList>
    </citation>
    <scope>NUCLEOTIDE SEQUENCE [LARGE SCALE GENOMIC DNA]</scope>
    <source>
        <strain evidence="1 2">CAM-8</strain>
    </source>
</reference>
<proteinExistence type="predicted"/>
<evidence type="ECO:0000313" key="2">
    <source>
        <dbReference type="Proteomes" id="UP000555411"/>
    </source>
</evidence>
<keyword evidence="2" id="KW-1185">Reference proteome</keyword>
<organism evidence="1 2">
    <name type="scientific">Paragemmobacter straminiformis</name>
    <dbReference type="NCBI Taxonomy" id="2045119"/>
    <lineage>
        <taxon>Bacteria</taxon>
        <taxon>Pseudomonadati</taxon>
        <taxon>Pseudomonadota</taxon>
        <taxon>Alphaproteobacteria</taxon>
        <taxon>Rhodobacterales</taxon>
        <taxon>Paracoccaceae</taxon>
        <taxon>Paragemmobacter</taxon>
    </lineage>
</organism>
<name>A0A842I406_9RHOB</name>
<dbReference type="RefSeq" id="WP_185795870.1">
    <property type="nucleotide sequence ID" value="NZ_JACLQD010000001.1"/>
</dbReference>
<sequence>MAFIGVQGKFGLEVSMPQLRLPSLAQLARWRQDRDEARHLHMAVERLDGLSPHLLSDIGLQRDEDGKTRLV</sequence>
<evidence type="ECO:0000313" key="1">
    <source>
        <dbReference type="EMBL" id="MBC2834255.1"/>
    </source>
</evidence>